<evidence type="ECO:0000256" key="6">
    <source>
        <dbReference type="ARBA" id="ARBA00022989"/>
    </source>
</evidence>
<evidence type="ECO:0000259" key="9">
    <source>
        <dbReference type="PROSITE" id="PS50893"/>
    </source>
</evidence>
<dbReference type="SUPFAM" id="SSF90123">
    <property type="entry name" value="ABC transporter transmembrane region"/>
    <property type="match status" value="1"/>
</dbReference>
<keyword evidence="7 8" id="KW-0472">Membrane</keyword>
<dbReference type="PANTHER" id="PTHR43394">
    <property type="entry name" value="ATP-DEPENDENT PERMEASE MDL1, MITOCHONDRIAL"/>
    <property type="match status" value="1"/>
</dbReference>
<keyword evidence="2" id="KW-1003">Cell membrane</keyword>
<dbReference type="PROSITE" id="PS00211">
    <property type="entry name" value="ABC_TRANSPORTER_1"/>
    <property type="match status" value="1"/>
</dbReference>
<evidence type="ECO:0000256" key="7">
    <source>
        <dbReference type="ARBA" id="ARBA00023136"/>
    </source>
</evidence>
<comment type="caution">
    <text evidence="11">The sequence shown here is derived from an EMBL/GenBank/DDBJ whole genome shotgun (WGS) entry which is preliminary data.</text>
</comment>
<comment type="subcellular location">
    <subcellularLocation>
        <location evidence="1">Cell membrane</location>
        <topology evidence="1">Multi-pass membrane protein</topology>
    </subcellularLocation>
</comment>
<evidence type="ECO:0000313" key="12">
    <source>
        <dbReference type="Proteomes" id="UP000541535"/>
    </source>
</evidence>
<feature type="transmembrane region" description="Helical" evidence="8">
    <location>
        <begin position="249"/>
        <end position="269"/>
    </location>
</feature>
<dbReference type="FunFam" id="3.40.50.300:FF:000218">
    <property type="entry name" value="Multidrug ABC transporter ATP-binding protein"/>
    <property type="match status" value="1"/>
</dbReference>
<dbReference type="CDD" id="cd18557">
    <property type="entry name" value="ABC_6TM_TAP_ABCB8_10_like"/>
    <property type="match status" value="1"/>
</dbReference>
<dbReference type="Pfam" id="PF00664">
    <property type="entry name" value="ABC_membrane"/>
    <property type="match status" value="1"/>
</dbReference>
<feature type="transmembrane region" description="Helical" evidence="8">
    <location>
        <begin position="62"/>
        <end position="86"/>
    </location>
</feature>
<dbReference type="AlphaFoldDB" id="A0A7W5B8A1"/>
<keyword evidence="6 8" id="KW-1133">Transmembrane helix</keyword>
<sequence length="594" mass="65371">MTSSSRKTNPHLERLQLLRPFAGRLALGLLFMVLTVMVQLAYPKAIAYFIDGMSEKKSESWFIMLGSLMLGVFILQAIATTLRYYLFESTGYMIVTRIRRQLFGALIGKKISFFDRHNVGELSNRLTADVEVLHETLTMGAAISLRCLCILIGGVTMLLIISPALTLMLAFFIPASLLLSHWGGKRIRKHSRNMQQSQADCGKTAYEHLANIRLVHAFNQGRTAARRYGQSTEDALNVSLSTTRMMAAFRGWSIFLVYMSLLVTLWFGAKLILEDALTIGELTAFILYSTMVTDAASAVTDFWSEWMRTIGATERIFELIGEQEEIAPPVAALALQGNVAFRDVVFAYPERPDKLALRGISFTIAAGEKIALVGASGAGKSTIASMLLGFYEAQQGSIGFDGTVLTPANASAMRDNIAIVEQEPSLFSGSIYENIAFAVSEREASLEEVMAAARLANAHDFIQAFPQGYETIVGERGVQLSGGQKQRVAIARALLRNPRILILDEATSALDSASEVQVQNALDKLMAGRTTIIIAHRYSTIVKADRILVLEQGRIAQQGSHRELMQDTAGLYHYLMENQLAQYKTISEAHAEAA</sequence>
<evidence type="ECO:0000256" key="8">
    <source>
        <dbReference type="SAM" id="Phobius"/>
    </source>
</evidence>
<feature type="domain" description="ABC transporter" evidence="9">
    <location>
        <begin position="339"/>
        <end position="577"/>
    </location>
</feature>
<dbReference type="GO" id="GO:0005524">
    <property type="term" value="F:ATP binding"/>
    <property type="evidence" value="ECO:0007669"/>
    <property type="project" value="UniProtKB-KW"/>
</dbReference>
<keyword evidence="5 11" id="KW-0067">ATP-binding</keyword>
<dbReference type="PROSITE" id="PS50929">
    <property type="entry name" value="ABC_TM1F"/>
    <property type="match status" value="1"/>
</dbReference>
<dbReference type="InterPro" id="IPR017871">
    <property type="entry name" value="ABC_transporter-like_CS"/>
</dbReference>
<reference evidence="11 12" key="1">
    <citation type="submission" date="2020-08" db="EMBL/GenBank/DDBJ databases">
        <title>Genomic Encyclopedia of Type Strains, Phase III (KMG-III): the genomes of soil and plant-associated and newly described type strains.</title>
        <authorList>
            <person name="Whitman W."/>
        </authorList>
    </citation>
    <scope>NUCLEOTIDE SEQUENCE [LARGE SCALE GENOMIC DNA]</scope>
    <source>
        <strain evidence="11 12">CECT 8897</strain>
    </source>
</reference>
<dbReference type="InterPro" id="IPR011527">
    <property type="entry name" value="ABC1_TM_dom"/>
</dbReference>
<feature type="transmembrane region" description="Helical" evidence="8">
    <location>
        <begin position="21"/>
        <end position="42"/>
    </location>
</feature>
<dbReference type="InterPro" id="IPR003439">
    <property type="entry name" value="ABC_transporter-like_ATP-bd"/>
</dbReference>
<gene>
    <name evidence="11" type="ORF">FHS03_001379</name>
</gene>
<dbReference type="Proteomes" id="UP000541535">
    <property type="component" value="Unassembled WGS sequence"/>
</dbReference>
<evidence type="ECO:0000256" key="5">
    <source>
        <dbReference type="ARBA" id="ARBA00022840"/>
    </source>
</evidence>
<dbReference type="GO" id="GO:0016887">
    <property type="term" value="F:ATP hydrolysis activity"/>
    <property type="evidence" value="ECO:0007669"/>
    <property type="project" value="InterPro"/>
</dbReference>
<evidence type="ECO:0000256" key="2">
    <source>
        <dbReference type="ARBA" id="ARBA00022475"/>
    </source>
</evidence>
<dbReference type="PANTHER" id="PTHR43394:SF1">
    <property type="entry name" value="ATP-BINDING CASSETTE SUB-FAMILY B MEMBER 10, MITOCHONDRIAL"/>
    <property type="match status" value="1"/>
</dbReference>
<evidence type="ECO:0000256" key="4">
    <source>
        <dbReference type="ARBA" id="ARBA00022741"/>
    </source>
</evidence>
<feature type="transmembrane region" description="Helical" evidence="8">
    <location>
        <begin position="143"/>
        <end position="161"/>
    </location>
</feature>
<dbReference type="Pfam" id="PF00005">
    <property type="entry name" value="ABC_tran"/>
    <property type="match status" value="1"/>
</dbReference>
<dbReference type="SUPFAM" id="SSF52540">
    <property type="entry name" value="P-loop containing nucleoside triphosphate hydrolases"/>
    <property type="match status" value="1"/>
</dbReference>
<dbReference type="Gene3D" id="1.20.1560.10">
    <property type="entry name" value="ABC transporter type 1, transmembrane domain"/>
    <property type="match status" value="1"/>
</dbReference>
<keyword evidence="3 8" id="KW-0812">Transmembrane</keyword>
<evidence type="ECO:0000313" key="11">
    <source>
        <dbReference type="EMBL" id="MBB3118348.1"/>
    </source>
</evidence>
<evidence type="ECO:0000259" key="10">
    <source>
        <dbReference type="PROSITE" id="PS50929"/>
    </source>
</evidence>
<dbReference type="GO" id="GO:0005886">
    <property type="term" value="C:plasma membrane"/>
    <property type="evidence" value="ECO:0007669"/>
    <property type="project" value="UniProtKB-SubCell"/>
</dbReference>
<proteinExistence type="predicted"/>
<feature type="transmembrane region" description="Helical" evidence="8">
    <location>
        <begin position="167"/>
        <end position="184"/>
    </location>
</feature>
<dbReference type="EMBL" id="JACHXD010000003">
    <property type="protein sequence ID" value="MBB3118348.1"/>
    <property type="molecule type" value="Genomic_DNA"/>
</dbReference>
<protein>
    <submittedName>
        <fullName evidence="11">ATP-binding cassette subfamily B protein</fullName>
    </submittedName>
</protein>
<dbReference type="GO" id="GO:0015421">
    <property type="term" value="F:ABC-type oligopeptide transporter activity"/>
    <property type="evidence" value="ECO:0007669"/>
    <property type="project" value="TreeGrafter"/>
</dbReference>
<evidence type="ECO:0000256" key="3">
    <source>
        <dbReference type="ARBA" id="ARBA00022692"/>
    </source>
</evidence>
<keyword evidence="12" id="KW-1185">Reference proteome</keyword>
<evidence type="ECO:0000256" key="1">
    <source>
        <dbReference type="ARBA" id="ARBA00004651"/>
    </source>
</evidence>
<feature type="domain" description="ABC transmembrane type-1" evidence="10">
    <location>
        <begin position="26"/>
        <end position="308"/>
    </location>
</feature>
<dbReference type="InterPro" id="IPR027417">
    <property type="entry name" value="P-loop_NTPase"/>
</dbReference>
<dbReference type="InterPro" id="IPR039421">
    <property type="entry name" value="Type_1_exporter"/>
</dbReference>
<dbReference type="InterPro" id="IPR003593">
    <property type="entry name" value="AAA+_ATPase"/>
</dbReference>
<organism evidence="11 12">
    <name type="scientific">Pseudoduganella violacea</name>
    <dbReference type="NCBI Taxonomy" id="1715466"/>
    <lineage>
        <taxon>Bacteria</taxon>
        <taxon>Pseudomonadati</taxon>
        <taxon>Pseudomonadota</taxon>
        <taxon>Betaproteobacteria</taxon>
        <taxon>Burkholderiales</taxon>
        <taxon>Oxalobacteraceae</taxon>
        <taxon>Telluria group</taxon>
        <taxon>Pseudoduganella</taxon>
    </lineage>
</organism>
<accession>A0A7W5B8A1</accession>
<dbReference type="InterPro" id="IPR036640">
    <property type="entry name" value="ABC1_TM_sf"/>
</dbReference>
<keyword evidence="4" id="KW-0547">Nucleotide-binding</keyword>
<dbReference type="Gene3D" id="3.40.50.300">
    <property type="entry name" value="P-loop containing nucleotide triphosphate hydrolases"/>
    <property type="match status" value="1"/>
</dbReference>
<dbReference type="PROSITE" id="PS50893">
    <property type="entry name" value="ABC_TRANSPORTER_2"/>
    <property type="match status" value="1"/>
</dbReference>
<dbReference type="SMART" id="SM00382">
    <property type="entry name" value="AAA"/>
    <property type="match status" value="1"/>
</dbReference>
<dbReference type="RefSeq" id="WP_183440280.1">
    <property type="nucleotide sequence ID" value="NZ_JACHXD010000003.1"/>
</dbReference>
<name>A0A7W5B8A1_9BURK</name>